<dbReference type="RefSeq" id="XP_009051237.1">
    <property type="nucleotide sequence ID" value="XM_009052989.1"/>
</dbReference>
<dbReference type="OMA" id="RENRMIA"/>
<dbReference type="InterPro" id="IPR047865">
    <property type="entry name" value="Ribosomal_uL10_bac_type"/>
</dbReference>
<evidence type="ECO:0000313" key="5">
    <source>
        <dbReference type="Proteomes" id="UP000030746"/>
    </source>
</evidence>
<dbReference type="HOGENOM" id="CLU_1143667_0_0_1"/>
<dbReference type="Proteomes" id="UP000030746">
    <property type="component" value="Unassembled WGS sequence"/>
</dbReference>
<name>V4AX06_LOTGI</name>
<dbReference type="Gene3D" id="3.30.70.1730">
    <property type="match status" value="1"/>
</dbReference>
<dbReference type="SUPFAM" id="SSF160369">
    <property type="entry name" value="Ribosomal protein L10-like"/>
    <property type="match status" value="1"/>
</dbReference>
<keyword evidence="5" id="KW-1185">Reference proteome</keyword>
<dbReference type="GeneID" id="20250963"/>
<dbReference type="STRING" id="225164.V4AX06"/>
<dbReference type="PANTHER" id="PTHR11560">
    <property type="entry name" value="39S RIBOSOMAL PROTEIN L10, MITOCHONDRIAL"/>
    <property type="match status" value="1"/>
</dbReference>
<proteinExistence type="inferred from homology"/>
<dbReference type="KEGG" id="lgi:LOTGIDRAFT_239114"/>
<evidence type="ECO:0000256" key="2">
    <source>
        <dbReference type="ARBA" id="ARBA00035707"/>
    </source>
</evidence>
<reference evidence="4 5" key="1">
    <citation type="journal article" date="2013" name="Nature">
        <title>Insights into bilaterian evolution from three spiralian genomes.</title>
        <authorList>
            <person name="Simakov O."/>
            <person name="Marletaz F."/>
            <person name="Cho S.J."/>
            <person name="Edsinger-Gonzales E."/>
            <person name="Havlak P."/>
            <person name="Hellsten U."/>
            <person name="Kuo D.H."/>
            <person name="Larsson T."/>
            <person name="Lv J."/>
            <person name="Arendt D."/>
            <person name="Savage R."/>
            <person name="Osoegawa K."/>
            <person name="de Jong P."/>
            <person name="Grimwood J."/>
            <person name="Chapman J.A."/>
            <person name="Shapiro H."/>
            <person name="Aerts A."/>
            <person name="Otillar R.P."/>
            <person name="Terry A.Y."/>
            <person name="Boore J.L."/>
            <person name="Grigoriev I.V."/>
            <person name="Lindberg D.R."/>
            <person name="Seaver E.C."/>
            <person name="Weisblat D.A."/>
            <person name="Putnam N.H."/>
            <person name="Rokhsar D.S."/>
        </authorList>
    </citation>
    <scope>NUCLEOTIDE SEQUENCE [LARGE SCALE GENOMIC DNA]</scope>
</reference>
<dbReference type="InterPro" id="IPR043141">
    <property type="entry name" value="Ribosomal_uL10-like_sf"/>
</dbReference>
<sequence>MSLFRTGKSFIPNVNQVRCRSKLNIQRPKVEILPRRILKAVTEPILIPKKVDVAERCARKNTFYVPKRKFEVNEYEEFLFRTCQNDLDQNKMVIICQSMPCLLRDYNKTKNKFSGIDMIMVKINNKLMMRAITGTRRENLLPLLVGSSVYILSSDVRIKEAMTLLKKVNHLVVMGILTDDHILSHEDAVRLAQTDLETQRGQLVSLLGQGASKTYSLLNSHQSNLVRNLEQYIRQSDQSSPDQ</sequence>
<comment type="similarity">
    <text evidence="1">Belongs to the universal ribosomal protein uL10 family.</text>
</comment>
<accession>V4AX06</accession>
<dbReference type="AlphaFoldDB" id="V4AX06"/>
<gene>
    <name evidence="4" type="ORF">LOTGIDRAFT_239114</name>
</gene>
<dbReference type="EMBL" id="KB201280">
    <property type="protein sequence ID" value="ESO98071.1"/>
    <property type="molecule type" value="Genomic_DNA"/>
</dbReference>
<evidence type="ECO:0000256" key="3">
    <source>
        <dbReference type="ARBA" id="ARBA00035716"/>
    </source>
</evidence>
<dbReference type="CTD" id="20250963"/>
<organism evidence="4 5">
    <name type="scientific">Lottia gigantea</name>
    <name type="common">Giant owl limpet</name>
    <dbReference type="NCBI Taxonomy" id="225164"/>
    <lineage>
        <taxon>Eukaryota</taxon>
        <taxon>Metazoa</taxon>
        <taxon>Spiralia</taxon>
        <taxon>Lophotrochozoa</taxon>
        <taxon>Mollusca</taxon>
        <taxon>Gastropoda</taxon>
        <taxon>Patellogastropoda</taxon>
        <taxon>Lottioidea</taxon>
        <taxon>Lottiidae</taxon>
        <taxon>Lottia</taxon>
    </lineage>
</organism>
<protein>
    <recommendedName>
        <fullName evidence="2">Large ribosomal subunit protein uL10m</fullName>
    </recommendedName>
    <alternativeName>
        <fullName evidence="3">39S ribosomal protein L10, mitochondrial</fullName>
    </alternativeName>
</protein>
<evidence type="ECO:0000313" key="4">
    <source>
        <dbReference type="EMBL" id="ESO98071.1"/>
    </source>
</evidence>
<evidence type="ECO:0000256" key="1">
    <source>
        <dbReference type="ARBA" id="ARBA00008889"/>
    </source>
</evidence>
<dbReference type="OrthoDB" id="360689at2759"/>